<dbReference type="EMBL" id="VCGU01000002">
    <property type="protein sequence ID" value="TRY79665.1"/>
    <property type="molecule type" value="Genomic_DNA"/>
</dbReference>
<comment type="similarity">
    <text evidence="1">Belongs to the NAD kinase family.</text>
</comment>
<name>A0A553PPQ7_TIGCA</name>
<evidence type="ECO:0000256" key="1">
    <source>
        <dbReference type="PIRNR" id="PIRNR017565"/>
    </source>
</evidence>
<keyword evidence="1" id="KW-0547">Nucleotide-binding</keyword>
<comment type="catalytic activity">
    <reaction evidence="1">
        <text>NAD(+) + ATP = ADP + NADP(+) + H(+)</text>
        <dbReference type="Rhea" id="RHEA:18629"/>
        <dbReference type="ChEBI" id="CHEBI:15378"/>
        <dbReference type="ChEBI" id="CHEBI:30616"/>
        <dbReference type="ChEBI" id="CHEBI:57540"/>
        <dbReference type="ChEBI" id="CHEBI:58349"/>
        <dbReference type="ChEBI" id="CHEBI:456216"/>
        <dbReference type="EC" id="2.7.1.23"/>
    </reaction>
</comment>
<comment type="function">
    <text evidence="1">Mitochondrial NAD(+) kinase that phosphorylates NAD(+) to yield NADP(+). Can use both ATP or inorganic polyphosphate as the phosphoryl donor.</text>
</comment>
<keyword evidence="3" id="KW-1185">Reference proteome</keyword>
<dbReference type="GO" id="GO:0019674">
    <property type="term" value="P:NAD+ metabolic process"/>
    <property type="evidence" value="ECO:0007669"/>
    <property type="project" value="UniProtKB-UniRule"/>
</dbReference>
<dbReference type="STRING" id="6832.A0A553PPQ7"/>
<dbReference type="GO" id="GO:0003951">
    <property type="term" value="F:NAD+ kinase activity"/>
    <property type="evidence" value="ECO:0007669"/>
    <property type="project" value="UniProtKB-UniRule"/>
</dbReference>
<dbReference type="AlphaFoldDB" id="A0A553PPQ7"/>
<sequence>MHVGRFRKLIATSQYPQVLKRLLCDDPKEFHPKKALVLSKVSRYEFEKYRHRAKSDLELEKLLLKRGSNFQALKKHHDIHKRTESQLIQALEDQGIETKICQRFEYTDSAVKWADIIFSAGGDGTFLMAASKLNHHRKPLVGINTDPQRSEGYLCLPKYFSDHVGEAVEKIGIGAFSWFLRKRLRITLIGDRDKISEKALELHSQQLTYPEYRYVELINETTEPSDHPLVDNPESNGNSDLKLSKRVLPILALNEVFVGESLSSRVSYLEVQLDQDKVFKTRNSGLIISTGTGSTSWTFNVNKLTHQSVESLLRIVKEATGFPLNWQDERLVESVTENFNHDIVFNPEANMMTYTLRDPHSVGTFPDATEKKPRGRADRLEVKSRCFDACLVIDGSLSFKFNDGMKAVIEIHDEDALRTIQLSP</sequence>
<dbReference type="Proteomes" id="UP000318571">
    <property type="component" value="Chromosome 6"/>
</dbReference>
<keyword evidence="1" id="KW-0496">Mitochondrion</keyword>
<proteinExistence type="inferred from homology"/>
<dbReference type="InterPro" id="IPR016064">
    <property type="entry name" value="NAD/diacylglycerol_kinase_sf"/>
</dbReference>
<dbReference type="PIRSF" id="PIRSF017565">
    <property type="entry name" value="Kin_ATP-NAD_euk"/>
    <property type="match status" value="1"/>
</dbReference>
<keyword evidence="1" id="KW-0067">ATP-binding</keyword>
<dbReference type="InterPro" id="IPR017437">
    <property type="entry name" value="ATP-NAD_kinase_PpnK-typ_C"/>
</dbReference>
<dbReference type="Gene3D" id="3.40.50.10330">
    <property type="entry name" value="Probable inorganic polyphosphate/atp-NAD kinase, domain 1"/>
    <property type="match status" value="1"/>
</dbReference>
<keyword evidence="1" id="KW-0808">Transferase</keyword>
<dbReference type="GO" id="GO:0006741">
    <property type="term" value="P:NADP+ biosynthetic process"/>
    <property type="evidence" value="ECO:0007669"/>
    <property type="project" value="UniProtKB-UniRule"/>
</dbReference>
<dbReference type="Gene3D" id="2.60.200.30">
    <property type="entry name" value="Probable inorganic polyphosphate/atp-NAD kinase, domain 2"/>
    <property type="match status" value="1"/>
</dbReference>
<gene>
    <name evidence="2" type="ORF">TCAL_07301</name>
</gene>
<dbReference type="GO" id="GO:0005739">
    <property type="term" value="C:mitochondrion"/>
    <property type="evidence" value="ECO:0007669"/>
    <property type="project" value="UniProtKB-SubCell"/>
</dbReference>
<accession>A0A553PPQ7</accession>
<evidence type="ECO:0000313" key="2">
    <source>
        <dbReference type="EMBL" id="TRY79665.1"/>
    </source>
</evidence>
<dbReference type="GO" id="GO:0005524">
    <property type="term" value="F:ATP binding"/>
    <property type="evidence" value="ECO:0007669"/>
    <property type="project" value="UniProtKB-UniRule"/>
</dbReference>
<comment type="caution">
    <text evidence="2">The sequence shown here is derived from an EMBL/GenBank/DDBJ whole genome shotgun (WGS) entry which is preliminary data.</text>
</comment>
<evidence type="ECO:0000313" key="3">
    <source>
        <dbReference type="Proteomes" id="UP000318571"/>
    </source>
</evidence>
<keyword evidence="1" id="KW-0521">NADP</keyword>
<dbReference type="EC" id="2.7.1.23" evidence="1"/>
<protein>
    <recommendedName>
        <fullName evidence="1">NAD kinase 2, mitochondrial</fullName>
        <ecNumber evidence="1">2.7.1.23</ecNumber>
    </recommendedName>
    <alternativeName>
        <fullName evidence="1">NAD kinase domain-containing protein 1, mitochondrial</fullName>
    </alternativeName>
</protein>
<reference evidence="2 3" key="1">
    <citation type="journal article" date="2018" name="Nat. Ecol. Evol.">
        <title>Genomic signatures of mitonuclear coevolution across populations of Tigriopus californicus.</title>
        <authorList>
            <person name="Barreto F.S."/>
            <person name="Watson E.T."/>
            <person name="Lima T.G."/>
            <person name="Willett C.S."/>
            <person name="Edmands S."/>
            <person name="Li W."/>
            <person name="Burton R.S."/>
        </authorList>
    </citation>
    <scope>NUCLEOTIDE SEQUENCE [LARGE SCALE GENOMIC DNA]</scope>
    <source>
        <strain evidence="2 3">San Diego</strain>
    </source>
</reference>
<dbReference type="OMA" id="WHFNINK"/>
<dbReference type="PANTHER" id="PTHR13158:SF5">
    <property type="entry name" value="NAD KINASE 2, MITOCHONDRIAL"/>
    <property type="match status" value="1"/>
</dbReference>
<organism evidence="2 3">
    <name type="scientific">Tigriopus californicus</name>
    <name type="common">Marine copepod</name>
    <dbReference type="NCBI Taxonomy" id="6832"/>
    <lineage>
        <taxon>Eukaryota</taxon>
        <taxon>Metazoa</taxon>
        <taxon>Ecdysozoa</taxon>
        <taxon>Arthropoda</taxon>
        <taxon>Crustacea</taxon>
        <taxon>Multicrustacea</taxon>
        <taxon>Hexanauplia</taxon>
        <taxon>Copepoda</taxon>
        <taxon>Harpacticoida</taxon>
        <taxon>Harpacticidae</taxon>
        <taxon>Tigriopus</taxon>
    </lineage>
</organism>
<keyword evidence="1" id="KW-0418">Kinase</keyword>
<dbReference type="OrthoDB" id="185618at2759"/>
<dbReference type="InterPro" id="IPR012355">
    <property type="entry name" value="NADK2_mit"/>
</dbReference>
<dbReference type="PANTHER" id="PTHR13158">
    <property type="match status" value="1"/>
</dbReference>
<comment type="subcellular location">
    <subcellularLocation>
        <location evidence="1">Mitochondrion</location>
    </subcellularLocation>
</comment>
<keyword evidence="1" id="KW-0520">NAD</keyword>
<dbReference type="SUPFAM" id="SSF111331">
    <property type="entry name" value="NAD kinase/diacylglycerol kinase-like"/>
    <property type="match status" value="1"/>
</dbReference>
<dbReference type="GO" id="GO:0042803">
    <property type="term" value="F:protein homodimerization activity"/>
    <property type="evidence" value="ECO:0007669"/>
    <property type="project" value="UniProtKB-UniRule"/>
</dbReference>
<comment type="subunit">
    <text evidence="1">Homodimer.</text>
</comment>
<dbReference type="InterPro" id="IPR017438">
    <property type="entry name" value="ATP-NAD_kinase_N"/>
</dbReference>